<feature type="chain" id="PRO_5023068148" evidence="1">
    <location>
        <begin position="23"/>
        <end position="270"/>
    </location>
</feature>
<proteinExistence type="predicted"/>
<sequence>MKPFKFILFAFLSLTLAQCRNANSESENTPKLKNSKQEFYQLKIYSFFGEKQQNKTDAYLKEAYLPALKRFNINHVGVFKNRLTDKDSIRKTYVLIPFSNLDEFANLETTLEKDSLHLKSGANYINALHNERPYKRIESILLSAFTDMPKMKTTDVKGERSERVYELRSYESPSEAYYKRKVHMFNEGGEIKLFKRLNFNAIFYADVISGPKMPNLMYMTTFPNMKVRDSLWKEFVDSPEWSKLKVIPKYQQTVSHADIRLLYPTEYSDY</sequence>
<feature type="signal peptide" evidence="1">
    <location>
        <begin position="1"/>
        <end position="22"/>
    </location>
</feature>
<keyword evidence="1" id="KW-0732">Signal</keyword>
<evidence type="ECO:0000313" key="3">
    <source>
        <dbReference type="EMBL" id="TXG34775.1"/>
    </source>
</evidence>
<dbReference type="InterPro" id="IPR012577">
    <property type="entry name" value="NIPSNAP"/>
</dbReference>
<dbReference type="AlphaFoldDB" id="A0A5C7GEU9"/>
<name>A0A5C7GEU9_9FLAO</name>
<dbReference type="Gene3D" id="3.30.70.100">
    <property type="match status" value="2"/>
</dbReference>
<evidence type="ECO:0000256" key="1">
    <source>
        <dbReference type="SAM" id="SignalP"/>
    </source>
</evidence>
<dbReference type="SUPFAM" id="SSF54909">
    <property type="entry name" value="Dimeric alpha+beta barrel"/>
    <property type="match status" value="1"/>
</dbReference>
<protein>
    <submittedName>
        <fullName evidence="3">NIPSNAP family containing protein</fullName>
    </submittedName>
</protein>
<evidence type="ECO:0000259" key="2">
    <source>
        <dbReference type="Pfam" id="PF07978"/>
    </source>
</evidence>
<keyword evidence="4" id="KW-1185">Reference proteome</keyword>
<dbReference type="Proteomes" id="UP000321080">
    <property type="component" value="Unassembled WGS sequence"/>
</dbReference>
<accession>A0A5C7GEU9</accession>
<organism evidence="3 4">
    <name type="scientific">Seonamhaeicola maritimus</name>
    <dbReference type="NCBI Taxonomy" id="2591822"/>
    <lineage>
        <taxon>Bacteria</taxon>
        <taxon>Pseudomonadati</taxon>
        <taxon>Bacteroidota</taxon>
        <taxon>Flavobacteriia</taxon>
        <taxon>Flavobacteriales</taxon>
        <taxon>Flavobacteriaceae</taxon>
    </lineage>
</organism>
<feature type="domain" description="NIPSNAP" evidence="2">
    <location>
        <begin position="165"/>
        <end position="268"/>
    </location>
</feature>
<comment type="caution">
    <text evidence="3">The sequence shown here is derived from an EMBL/GenBank/DDBJ whole genome shotgun (WGS) entry which is preliminary data.</text>
</comment>
<dbReference type="Pfam" id="PF07978">
    <property type="entry name" value="NIPSNAP"/>
    <property type="match status" value="1"/>
</dbReference>
<reference evidence="3 4" key="1">
    <citation type="submission" date="2019-08" db="EMBL/GenBank/DDBJ databases">
        <title>Seonamhaeicola sediminis sp. nov., isolated from marine sediment.</title>
        <authorList>
            <person name="Cao W.R."/>
        </authorList>
    </citation>
    <scope>NUCLEOTIDE SEQUENCE [LARGE SCALE GENOMIC DNA]</scope>
    <source>
        <strain evidence="3 4">1505</strain>
    </source>
</reference>
<dbReference type="RefSeq" id="WP_147769968.1">
    <property type="nucleotide sequence ID" value="NZ_VRKQ01000021.1"/>
</dbReference>
<dbReference type="EMBL" id="VRKQ01000021">
    <property type="protein sequence ID" value="TXG34775.1"/>
    <property type="molecule type" value="Genomic_DNA"/>
</dbReference>
<evidence type="ECO:0000313" key="4">
    <source>
        <dbReference type="Proteomes" id="UP000321080"/>
    </source>
</evidence>
<dbReference type="InterPro" id="IPR011008">
    <property type="entry name" value="Dimeric_a/b-barrel"/>
</dbReference>
<dbReference type="OrthoDB" id="192769at2"/>
<gene>
    <name evidence="3" type="ORF">FUA22_17860</name>
</gene>